<evidence type="ECO:0000313" key="5">
    <source>
        <dbReference type="Proteomes" id="UP001058974"/>
    </source>
</evidence>
<dbReference type="Gramene" id="Psat06G0342300-T1">
    <property type="protein sequence ID" value="KAI5397600.1"/>
    <property type="gene ID" value="KIW84_063423"/>
</dbReference>
<keyword evidence="5" id="KW-1185">Reference proteome</keyword>
<dbReference type="InterPro" id="IPR010028">
    <property type="entry name" value="Acid_phosphatase_pln"/>
</dbReference>
<keyword evidence="1" id="KW-0732">Signal</keyword>
<gene>
    <name evidence="4" type="ORF">KIW84_063423</name>
</gene>
<dbReference type="CDD" id="cd07535">
    <property type="entry name" value="HAD_VSP"/>
    <property type="match status" value="1"/>
</dbReference>
<dbReference type="PANTHER" id="PTHR31284:SF24">
    <property type="entry name" value="ACID PHOSPHATASE"/>
    <property type="match status" value="1"/>
</dbReference>
<dbReference type="InterPro" id="IPR005519">
    <property type="entry name" value="Acid_phosphat_B-like"/>
</dbReference>
<sequence>QTSKAITTYVCLHFISSKKKKKMRKSLGWCFIFICLLIPLVIADWNILKQSRNGLDISLKNYCESWRMNVELHNLRDFEVVPGECIEDIGKYMRSTQYKVDSERATQECLVHVSTTCNLKNDGRDAWIFDIDDTLLSTLPYYKNNQYGGNKLNVTSLEEWMGKGKAPSFDYSLKLFNELKSRGIQIILITARREHLRSATIDNLVNVGYYGWTRIFFRGVADEYVSVQKYKSDVRKELIKNGGYRIWGILGDQYSSIEGIPSPRRAFKLPNPMYYVA</sequence>
<dbReference type="Gene3D" id="3.40.50.1000">
    <property type="entry name" value="HAD superfamily/HAD-like"/>
    <property type="match status" value="1"/>
</dbReference>
<comment type="caution">
    <text evidence="4">The sequence shown here is derived from an EMBL/GenBank/DDBJ whole genome shotgun (WGS) entry which is preliminary data.</text>
</comment>
<organism evidence="4 5">
    <name type="scientific">Pisum sativum</name>
    <name type="common">Garden pea</name>
    <name type="synonym">Lathyrus oleraceus</name>
    <dbReference type="NCBI Taxonomy" id="3888"/>
    <lineage>
        <taxon>Eukaryota</taxon>
        <taxon>Viridiplantae</taxon>
        <taxon>Streptophyta</taxon>
        <taxon>Embryophyta</taxon>
        <taxon>Tracheophyta</taxon>
        <taxon>Spermatophyta</taxon>
        <taxon>Magnoliopsida</taxon>
        <taxon>eudicotyledons</taxon>
        <taxon>Gunneridae</taxon>
        <taxon>Pentapetalae</taxon>
        <taxon>rosids</taxon>
        <taxon>fabids</taxon>
        <taxon>Fabales</taxon>
        <taxon>Fabaceae</taxon>
        <taxon>Papilionoideae</taxon>
        <taxon>50 kb inversion clade</taxon>
        <taxon>NPAAA clade</taxon>
        <taxon>Hologalegina</taxon>
        <taxon>IRL clade</taxon>
        <taxon>Fabeae</taxon>
        <taxon>Lathyrus</taxon>
    </lineage>
</organism>
<dbReference type="InterPro" id="IPR023214">
    <property type="entry name" value="HAD_sf"/>
</dbReference>
<dbReference type="EMBL" id="JAMSHJ010000006">
    <property type="protein sequence ID" value="KAI5397600.1"/>
    <property type="molecule type" value="Genomic_DNA"/>
</dbReference>
<feature type="transmembrane region" description="Helical" evidence="3">
    <location>
        <begin position="27"/>
        <end position="48"/>
    </location>
</feature>
<dbReference type="Proteomes" id="UP001058974">
    <property type="component" value="Chromosome 6"/>
</dbReference>
<evidence type="ECO:0000313" key="4">
    <source>
        <dbReference type="EMBL" id="KAI5397600.1"/>
    </source>
</evidence>
<keyword evidence="3" id="KW-0812">Transmembrane</keyword>
<evidence type="ECO:0000256" key="2">
    <source>
        <dbReference type="ARBA" id="ARBA00023180"/>
    </source>
</evidence>
<accession>A0A9D4WB70</accession>
<name>A0A9D4WB70_PEA</name>
<dbReference type="AlphaFoldDB" id="A0A9D4WB70"/>
<keyword evidence="3" id="KW-0472">Membrane</keyword>
<dbReference type="InterPro" id="IPR014403">
    <property type="entry name" value="APS1/VSP"/>
</dbReference>
<dbReference type="SUPFAM" id="SSF56784">
    <property type="entry name" value="HAD-like"/>
    <property type="match status" value="1"/>
</dbReference>
<proteinExistence type="predicted"/>
<dbReference type="PANTHER" id="PTHR31284">
    <property type="entry name" value="ACID PHOSPHATASE-LIKE PROTEIN"/>
    <property type="match status" value="1"/>
</dbReference>
<keyword evidence="2" id="KW-0325">Glycoprotein</keyword>
<evidence type="ECO:0000256" key="1">
    <source>
        <dbReference type="ARBA" id="ARBA00022729"/>
    </source>
</evidence>
<protein>
    <recommendedName>
        <fullName evidence="6">Acid phosphatase 1</fullName>
    </recommendedName>
</protein>
<feature type="non-terminal residue" evidence="4">
    <location>
        <position position="277"/>
    </location>
</feature>
<evidence type="ECO:0008006" key="6">
    <source>
        <dbReference type="Google" id="ProtNLM"/>
    </source>
</evidence>
<evidence type="ECO:0000256" key="3">
    <source>
        <dbReference type="SAM" id="Phobius"/>
    </source>
</evidence>
<keyword evidence="3" id="KW-1133">Transmembrane helix</keyword>
<dbReference type="GO" id="GO:0003993">
    <property type="term" value="F:acid phosphatase activity"/>
    <property type="evidence" value="ECO:0007669"/>
    <property type="project" value="InterPro"/>
</dbReference>
<dbReference type="NCBIfam" id="TIGR01675">
    <property type="entry name" value="plant-AP"/>
    <property type="match status" value="1"/>
</dbReference>
<dbReference type="InterPro" id="IPR036412">
    <property type="entry name" value="HAD-like_sf"/>
</dbReference>
<dbReference type="Pfam" id="PF03767">
    <property type="entry name" value="Acid_phosphat_B"/>
    <property type="match status" value="1"/>
</dbReference>
<dbReference type="PIRSF" id="PIRSF002674">
    <property type="entry name" value="VSP"/>
    <property type="match status" value="1"/>
</dbReference>
<reference evidence="4 5" key="1">
    <citation type="journal article" date="2022" name="Nat. Genet.">
        <title>Improved pea reference genome and pan-genome highlight genomic features and evolutionary characteristics.</title>
        <authorList>
            <person name="Yang T."/>
            <person name="Liu R."/>
            <person name="Luo Y."/>
            <person name="Hu S."/>
            <person name="Wang D."/>
            <person name="Wang C."/>
            <person name="Pandey M.K."/>
            <person name="Ge S."/>
            <person name="Xu Q."/>
            <person name="Li N."/>
            <person name="Li G."/>
            <person name="Huang Y."/>
            <person name="Saxena R.K."/>
            <person name="Ji Y."/>
            <person name="Li M."/>
            <person name="Yan X."/>
            <person name="He Y."/>
            <person name="Liu Y."/>
            <person name="Wang X."/>
            <person name="Xiang C."/>
            <person name="Varshney R.K."/>
            <person name="Ding H."/>
            <person name="Gao S."/>
            <person name="Zong X."/>
        </authorList>
    </citation>
    <scope>NUCLEOTIDE SEQUENCE [LARGE SCALE GENOMIC DNA]</scope>
    <source>
        <strain evidence="4 5">cv. Zhongwan 6</strain>
    </source>
</reference>